<feature type="transmembrane region" description="Helical" evidence="7">
    <location>
        <begin position="209"/>
        <end position="233"/>
    </location>
</feature>
<evidence type="ECO:0000256" key="7">
    <source>
        <dbReference type="SAM" id="Phobius"/>
    </source>
</evidence>
<dbReference type="RefSeq" id="WP_196199086.1">
    <property type="nucleotide sequence ID" value="NZ_JADPUN010000019.1"/>
</dbReference>
<feature type="transmembrane region" description="Helical" evidence="7">
    <location>
        <begin position="335"/>
        <end position="356"/>
    </location>
</feature>
<accession>A0ABS0GMK5</accession>
<feature type="transmembrane region" description="Helical" evidence="7">
    <location>
        <begin position="176"/>
        <end position="197"/>
    </location>
</feature>
<gene>
    <name evidence="9" type="ORF">I0C86_00190</name>
</gene>
<feature type="transmembrane region" description="Helical" evidence="7">
    <location>
        <begin position="415"/>
        <end position="433"/>
    </location>
</feature>
<sequence>MKRRRFDLAAVPGKAAREVDDRLQVNTPLRSLLNKVFPDHWSFLLGEIALFSFIVLLLTGVYLTLFFEPSLREVTYDGSFAPLRNTHMSAAYESSLNISFDIRGGLVMRQMHHWAALLFMASIIVHMMRIFFTGAFRKPRELNWMIGYLLFWVGFLAGFTGYSLPDDGLSGTGLRIASAIMLSIPVVGTWVTTAIFAGEFPGHIIISRFFIAHVLLIPGLLVALITVHLGLVFKQKHTQWPGPGRTNSNVVGERMFPRYALKQGGFFMIVFGVIALLGGLVQINPIWLFGPYEAGVVSAASQPDWYVMFLDGSTRLMPPWEINIPIGSGYVIPPLFWPTVVLPGILTMVPLFYPFIEARLNRDRELHNLLQRPRDVPGRTALGAMAVSFWLVLTLSGANDVIADKFFISLNAMTWAGRIGLIVVPPLAYYFTYRICLGLQQHDREVLAHGVETGIIRRLPDGRFVEVHQPLGQTDEHGHGELEYVGWVVPKKMNRLGALGPAIKGFFYPIEKPVEAPVSPGHPPVEPRAEREEIGSGGSR</sequence>
<keyword evidence="7" id="KW-0472">Membrane</keyword>
<evidence type="ECO:0000256" key="5">
    <source>
        <dbReference type="ARBA" id="ARBA00029568"/>
    </source>
</evidence>
<protein>
    <recommendedName>
        <fullName evidence="3">Cytochrome bc1 complex cytochrome b subunit</fullName>
        <ecNumber evidence="2">7.1.1.8</ecNumber>
    </recommendedName>
    <alternativeName>
        <fullName evidence="5">Cytochrome bc1 reductase complex subunit QcrB</fullName>
    </alternativeName>
</protein>
<evidence type="ECO:0000256" key="6">
    <source>
        <dbReference type="SAM" id="MobiDB-lite"/>
    </source>
</evidence>
<comment type="catalytic activity">
    <reaction evidence="4">
        <text>a quinol + 2 Fe(III)-[cytochrome c](out) = a quinone + 2 Fe(II)-[cytochrome c](out) + 2 H(+)(out)</text>
        <dbReference type="Rhea" id="RHEA:11484"/>
        <dbReference type="Rhea" id="RHEA-COMP:10350"/>
        <dbReference type="Rhea" id="RHEA-COMP:14399"/>
        <dbReference type="ChEBI" id="CHEBI:15378"/>
        <dbReference type="ChEBI" id="CHEBI:24646"/>
        <dbReference type="ChEBI" id="CHEBI:29033"/>
        <dbReference type="ChEBI" id="CHEBI:29034"/>
        <dbReference type="ChEBI" id="CHEBI:132124"/>
        <dbReference type="EC" id="7.1.1.8"/>
    </reaction>
</comment>
<evidence type="ECO:0000313" key="10">
    <source>
        <dbReference type="Proteomes" id="UP000638560"/>
    </source>
</evidence>
<dbReference type="Pfam" id="PF13631">
    <property type="entry name" value="Cytochrom_B_N_2"/>
    <property type="match status" value="1"/>
</dbReference>
<evidence type="ECO:0000256" key="2">
    <source>
        <dbReference type="ARBA" id="ARBA00012951"/>
    </source>
</evidence>
<proteinExistence type="predicted"/>
<comment type="cofactor">
    <cofactor evidence="1">
        <name>heme</name>
        <dbReference type="ChEBI" id="CHEBI:30413"/>
    </cofactor>
</comment>
<dbReference type="Gene3D" id="1.20.810.10">
    <property type="entry name" value="Cytochrome Bc1 Complex, Chain C"/>
    <property type="match status" value="1"/>
</dbReference>
<feature type="region of interest" description="Disordered" evidence="6">
    <location>
        <begin position="516"/>
        <end position="540"/>
    </location>
</feature>
<evidence type="ECO:0000256" key="4">
    <source>
        <dbReference type="ARBA" id="ARBA00029351"/>
    </source>
</evidence>
<dbReference type="PANTHER" id="PTHR19271:SF16">
    <property type="entry name" value="CYTOCHROME B"/>
    <property type="match status" value="1"/>
</dbReference>
<feature type="transmembrane region" description="Helical" evidence="7">
    <location>
        <begin position="144"/>
        <end position="164"/>
    </location>
</feature>
<evidence type="ECO:0000256" key="1">
    <source>
        <dbReference type="ARBA" id="ARBA00001971"/>
    </source>
</evidence>
<dbReference type="Proteomes" id="UP000638560">
    <property type="component" value="Unassembled WGS sequence"/>
</dbReference>
<dbReference type="EC" id="7.1.1.8" evidence="2"/>
<feature type="transmembrane region" description="Helical" evidence="7">
    <location>
        <begin position="264"/>
        <end position="283"/>
    </location>
</feature>
<dbReference type="SUPFAM" id="SSF81342">
    <property type="entry name" value="Transmembrane di-heme cytochromes"/>
    <property type="match status" value="1"/>
</dbReference>
<organism evidence="9 10">
    <name type="scientific">Plantactinospora alkalitolerans</name>
    <dbReference type="NCBI Taxonomy" id="2789879"/>
    <lineage>
        <taxon>Bacteria</taxon>
        <taxon>Bacillati</taxon>
        <taxon>Actinomycetota</taxon>
        <taxon>Actinomycetes</taxon>
        <taxon>Micromonosporales</taxon>
        <taxon>Micromonosporaceae</taxon>
        <taxon>Plantactinospora</taxon>
    </lineage>
</organism>
<name>A0ABS0GMK5_9ACTN</name>
<feature type="transmembrane region" description="Helical" evidence="7">
    <location>
        <begin position="376"/>
        <end position="395"/>
    </location>
</feature>
<dbReference type="PANTHER" id="PTHR19271">
    <property type="entry name" value="CYTOCHROME B"/>
    <property type="match status" value="1"/>
</dbReference>
<keyword evidence="10" id="KW-1185">Reference proteome</keyword>
<dbReference type="EMBL" id="JADPUN010000019">
    <property type="protein sequence ID" value="MBF9127421.1"/>
    <property type="molecule type" value="Genomic_DNA"/>
</dbReference>
<evidence type="ECO:0000259" key="8">
    <source>
        <dbReference type="PROSITE" id="PS51002"/>
    </source>
</evidence>
<dbReference type="InterPro" id="IPR005797">
    <property type="entry name" value="Cyt_b/b6_N"/>
</dbReference>
<feature type="transmembrane region" description="Helical" evidence="7">
    <location>
        <begin position="41"/>
        <end position="67"/>
    </location>
</feature>
<dbReference type="PROSITE" id="PS51002">
    <property type="entry name" value="CYTB_NTER"/>
    <property type="match status" value="1"/>
</dbReference>
<dbReference type="InterPro" id="IPR027387">
    <property type="entry name" value="Cytb/b6-like_sf"/>
</dbReference>
<feature type="transmembrane region" description="Helical" evidence="7">
    <location>
        <begin position="113"/>
        <end position="132"/>
    </location>
</feature>
<evidence type="ECO:0000256" key="3">
    <source>
        <dbReference type="ARBA" id="ARBA00016116"/>
    </source>
</evidence>
<feature type="domain" description="Cytochrome b/b6 N-terminal region profile" evidence="8">
    <location>
        <begin position="15"/>
        <end position="241"/>
    </location>
</feature>
<comment type="caution">
    <text evidence="9">The sequence shown here is derived from an EMBL/GenBank/DDBJ whole genome shotgun (WGS) entry which is preliminary data.</text>
</comment>
<reference evidence="9 10" key="1">
    <citation type="submission" date="2020-11" db="EMBL/GenBank/DDBJ databases">
        <title>A novel isolate from a Black sea contaminated sediment with potential to produce alkanes: Plantactinospora alkalitolerans sp. nov.</title>
        <authorList>
            <person name="Carro L."/>
            <person name="Veyisoglu A."/>
            <person name="Guven K."/>
            <person name="Schumann P."/>
            <person name="Klenk H.-P."/>
            <person name="Sahin N."/>
        </authorList>
    </citation>
    <scope>NUCLEOTIDE SEQUENCE [LARGE SCALE GENOMIC DNA]</scope>
    <source>
        <strain evidence="9 10">S1510</strain>
    </source>
</reference>
<keyword evidence="7" id="KW-1133">Transmembrane helix</keyword>
<evidence type="ECO:0000313" key="9">
    <source>
        <dbReference type="EMBL" id="MBF9127421.1"/>
    </source>
</evidence>
<keyword evidence="7" id="KW-0812">Transmembrane</keyword>
<feature type="compositionally biased region" description="Basic and acidic residues" evidence="6">
    <location>
        <begin position="525"/>
        <end position="534"/>
    </location>
</feature>
<dbReference type="InterPro" id="IPR016174">
    <property type="entry name" value="Di-haem_cyt_TM"/>
</dbReference>